<dbReference type="eggNOG" id="arCOG01430">
    <property type="taxonomic scope" value="Archaea"/>
</dbReference>
<dbReference type="HOGENOM" id="CLU_021018_1_0_2"/>
<dbReference type="KEGG" id="pyr:P186_2463"/>
<keyword evidence="3" id="KW-1185">Reference proteome</keyword>
<accession>G7VCP4</accession>
<dbReference type="BioCyc" id="PSP1104324:GJSN-2409-MONOMER"/>
<gene>
    <name evidence="2" type="ORF">P186_2463</name>
</gene>
<dbReference type="PANTHER" id="PTHR10314">
    <property type="entry name" value="CYSTATHIONINE BETA-SYNTHASE"/>
    <property type="match status" value="1"/>
</dbReference>
<reference evidence="2 3" key="1">
    <citation type="journal article" date="2012" name="J. Bacteriol.">
        <title>Complete genome sequence of strain 1860, a crenarchaeon of the genus pyrobaculum able to grow with various electron acceptors.</title>
        <authorList>
            <person name="Mardanov A.V."/>
            <person name="Gumerov V.M."/>
            <person name="Slobodkina G.B."/>
            <person name="Beletsky A.V."/>
            <person name="Bonch-Osmolovskaya E.A."/>
            <person name="Ravin N.V."/>
            <person name="Skryabin K.G."/>
        </authorList>
    </citation>
    <scope>NUCLEOTIDE SEQUENCE [LARGE SCALE GENOMIC DNA]</scope>
    <source>
        <strain evidence="2 3">1860</strain>
    </source>
</reference>
<dbReference type="STRING" id="1104324.P186_2463"/>
<feature type="domain" description="Tryptophan synthase beta chain-like PALP" evidence="1">
    <location>
        <begin position="72"/>
        <end position="319"/>
    </location>
</feature>
<name>G7VCP4_9CREN</name>
<sequence length="341" mass="37639">MGNLLHNAGVCLEYYRELIREGQLRVGDGEAARCLSPLFERSVAVGEEVSLAELYPRPSPHRVFNNSLELLRGGWPTPLLKISEGPGEAYAKLEWFNPFSASVKDRTVYYLLKSVEGDRIVEVSSGNVAVALAALGNVLGKRVKIYIPTAGRYVVPLLNYLGAEWQILDVSMTVEALEHLEKDIREGAVHPNQFGNDLNFVAHLKTAAEIDWQLAALGKKPDYIIAGIGTSGHASALGFYFGVRYGTKLVAVQPRDWIPGIRRVETGMKWIKLVEAEIVDISLEEALRGVREFAKRHGLLIGPSAGAVYSAYLKNSYRGVTVLVFPDSLFKYTPLLEQLSV</sequence>
<evidence type="ECO:0000313" key="2">
    <source>
        <dbReference type="EMBL" id="AET33849.1"/>
    </source>
</evidence>
<dbReference type="EMBL" id="CP003098">
    <property type="protein sequence ID" value="AET33849.1"/>
    <property type="molecule type" value="Genomic_DNA"/>
</dbReference>
<dbReference type="Pfam" id="PF00291">
    <property type="entry name" value="PALP"/>
    <property type="match status" value="1"/>
</dbReference>
<evidence type="ECO:0000259" key="1">
    <source>
        <dbReference type="Pfam" id="PF00291"/>
    </source>
</evidence>
<dbReference type="InterPro" id="IPR001926">
    <property type="entry name" value="TrpB-like_PALP"/>
</dbReference>
<evidence type="ECO:0000313" key="3">
    <source>
        <dbReference type="Proteomes" id="UP000005867"/>
    </source>
</evidence>
<dbReference type="AlphaFoldDB" id="G7VCP4"/>
<dbReference type="Gene3D" id="3.40.50.1100">
    <property type="match status" value="2"/>
</dbReference>
<dbReference type="InterPro" id="IPR036052">
    <property type="entry name" value="TrpB-like_PALP_sf"/>
</dbReference>
<dbReference type="Proteomes" id="UP000005867">
    <property type="component" value="Chromosome"/>
</dbReference>
<proteinExistence type="predicted"/>
<dbReference type="SUPFAM" id="SSF53686">
    <property type="entry name" value="Tryptophan synthase beta subunit-like PLP-dependent enzymes"/>
    <property type="match status" value="1"/>
</dbReference>
<organism evidence="2 3">
    <name type="scientific">Pyrobaculum ferrireducens</name>
    <dbReference type="NCBI Taxonomy" id="1104324"/>
    <lineage>
        <taxon>Archaea</taxon>
        <taxon>Thermoproteota</taxon>
        <taxon>Thermoprotei</taxon>
        <taxon>Thermoproteales</taxon>
        <taxon>Thermoproteaceae</taxon>
        <taxon>Pyrobaculum</taxon>
    </lineage>
</organism>
<protein>
    <submittedName>
        <fullName evidence="2">Cysteine synthase</fullName>
    </submittedName>
</protein>
<dbReference type="InterPro" id="IPR050214">
    <property type="entry name" value="Cys_Synth/Cystath_Beta-Synth"/>
</dbReference>